<dbReference type="SMART" id="SM00129">
    <property type="entry name" value="KISc"/>
    <property type="match status" value="1"/>
</dbReference>
<dbReference type="Pfam" id="PF00225">
    <property type="entry name" value="Kinesin"/>
    <property type="match status" value="1"/>
</dbReference>
<dbReference type="InterPro" id="IPR036961">
    <property type="entry name" value="Kinesin_motor_dom_sf"/>
</dbReference>
<dbReference type="InterPro" id="IPR027640">
    <property type="entry name" value="Kinesin-like_fam"/>
</dbReference>
<feature type="domain" description="Kinesin motor" evidence="12">
    <location>
        <begin position="449"/>
        <end position="780"/>
    </location>
</feature>
<dbReference type="PANTHER" id="PTHR47972:SF45">
    <property type="entry name" value="PROTEIN CLARET SEGREGATIONAL"/>
    <property type="match status" value="1"/>
</dbReference>
<sequence length="792" mass="88237">MEQSHLSTMSQHDLSPNGHSDKEGASRLPSAKVNPIVSGLSKIRPPGSISRLPKLRLNSAVDSSLLQSPIHVGASKKNAVCKVENMHGAVSPNSDKVFTDEPVNSMKLSQRVKFSNLKRKSSGESPLSKKMKTEDSRVAAVKASISKKAARRSIHKALEITRKKAMKEAVGNPTAKKGISAVKQPPRALKNPALPMKKVVNKATNVKSQRTTVTATLRNKSANANSNLTTSSKTNASGKKTSSLQKKSSESSISGRGSGGEKKTLRKPWDLRGQVEDLKGELTKANEKGALIDDILTRINALETENKNIYVEKKALTTNVSKGQQELTDLRQLIDENEREFQGKLHRLNLENEDCKHQIQVLQRSRDDIDLECRKLRREKLDAGDHIADLNRTCKLKTDENFELSGELKNLKHKLQEVLANNQRLHQENREFEIDRRRLLNDVQELKGNIRVFCRVRPMLASEIQEQGNIDHIELTGKSINVINESNKTLKYSFDNVFNPEVSQEAVFEDIAQLVQSALDGYNVCIFAYGQTGAGKTYTMEGPDDNTGSEHEGIIPRAMRLIFEKGEEKRKFDWNYDLVVQHVEIYREILQDLLDPRGDLNKKLEIKTVTKSGKGQSVWVKNLSEHPVSQFRQVYNLLKQAKKNRATAATNANERSSRSHSVFMLKIKGHNVESGEITESSLNLIDLAGSERVAETGSSGTRLKEAQKINGSLSELSNVISSLANKDKHIPFRNSKLTFLLMDSLGGNSKTLMLVNVNPTRRATAETINTLRFATTVNKCHIGTAQKVIKFD</sequence>
<dbReference type="InterPro" id="IPR001752">
    <property type="entry name" value="Kinesin_motor_dom"/>
</dbReference>
<dbReference type="InterPro" id="IPR027417">
    <property type="entry name" value="P-loop_NTPase"/>
</dbReference>
<name>A0ABP0GM43_CLALP</name>
<proteinExistence type="inferred from homology"/>
<evidence type="ECO:0000256" key="3">
    <source>
        <dbReference type="ARBA" id="ARBA00022701"/>
    </source>
</evidence>
<evidence type="ECO:0000256" key="8">
    <source>
        <dbReference type="PROSITE-ProRule" id="PRU00283"/>
    </source>
</evidence>
<evidence type="ECO:0000256" key="4">
    <source>
        <dbReference type="ARBA" id="ARBA00022741"/>
    </source>
</evidence>
<feature type="compositionally biased region" description="Polar residues" evidence="11">
    <location>
        <begin position="1"/>
        <end position="18"/>
    </location>
</feature>
<comment type="subcellular location">
    <subcellularLocation>
        <location evidence="1">Cytoplasm</location>
        <location evidence="1">Cytoskeleton</location>
    </subcellularLocation>
</comment>
<dbReference type="PRINTS" id="PR00380">
    <property type="entry name" value="KINESINHEAVY"/>
</dbReference>
<dbReference type="Proteomes" id="UP001642483">
    <property type="component" value="Unassembled WGS sequence"/>
</dbReference>
<evidence type="ECO:0000256" key="7">
    <source>
        <dbReference type="ARBA" id="ARBA00023212"/>
    </source>
</evidence>
<evidence type="ECO:0000256" key="2">
    <source>
        <dbReference type="ARBA" id="ARBA00010899"/>
    </source>
</evidence>
<evidence type="ECO:0000256" key="9">
    <source>
        <dbReference type="RuleBase" id="RU000394"/>
    </source>
</evidence>
<keyword evidence="7" id="KW-0963">Cytoplasm</keyword>
<feature type="compositionally biased region" description="Low complexity" evidence="11">
    <location>
        <begin position="219"/>
        <end position="255"/>
    </location>
</feature>
<organism evidence="13 14">
    <name type="scientific">Clavelina lepadiformis</name>
    <name type="common">Light-bulb sea squirt</name>
    <name type="synonym">Ascidia lepadiformis</name>
    <dbReference type="NCBI Taxonomy" id="159417"/>
    <lineage>
        <taxon>Eukaryota</taxon>
        <taxon>Metazoa</taxon>
        <taxon>Chordata</taxon>
        <taxon>Tunicata</taxon>
        <taxon>Ascidiacea</taxon>
        <taxon>Aplousobranchia</taxon>
        <taxon>Clavelinidae</taxon>
        <taxon>Clavelina</taxon>
    </lineage>
</organism>
<evidence type="ECO:0000259" key="12">
    <source>
        <dbReference type="PROSITE" id="PS50067"/>
    </source>
</evidence>
<feature type="binding site" evidence="8">
    <location>
        <begin position="530"/>
        <end position="537"/>
    </location>
    <ligand>
        <name>ATP</name>
        <dbReference type="ChEBI" id="CHEBI:30616"/>
    </ligand>
</feature>
<comment type="caution">
    <text evidence="13">The sequence shown here is derived from an EMBL/GenBank/DDBJ whole genome shotgun (WGS) entry which is preliminary data.</text>
</comment>
<dbReference type="PROSITE" id="PS00411">
    <property type="entry name" value="KINESIN_MOTOR_1"/>
    <property type="match status" value="1"/>
</dbReference>
<reference evidence="13 14" key="1">
    <citation type="submission" date="2024-02" db="EMBL/GenBank/DDBJ databases">
        <authorList>
            <person name="Daric V."/>
            <person name="Darras S."/>
        </authorList>
    </citation>
    <scope>NUCLEOTIDE SEQUENCE [LARGE SCALE GENOMIC DNA]</scope>
</reference>
<evidence type="ECO:0000313" key="14">
    <source>
        <dbReference type="Proteomes" id="UP001642483"/>
    </source>
</evidence>
<keyword evidence="4 8" id="KW-0547">Nucleotide-binding</keyword>
<keyword evidence="14" id="KW-1185">Reference proteome</keyword>
<feature type="region of interest" description="Disordered" evidence="11">
    <location>
        <begin position="1"/>
        <end position="51"/>
    </location>
</feature>
<keyword evidence="5 8" id="KW-0067">ATP-binding</keyword>
<evidence type="ECO:0000256" key="11">
    <source>
        <dbReference type="SAM" id="MobiDB-lite"/>
    </source>
</evidence>
<evidence type="ECO:0000256" key="5">
    <source>
        <dbReference type="ARBA" id="ARBA00022840"/>
    </source>
</evidence>
<comment type="similarity">
    <text evidence="2">Belongs to the TRAFAC class myosin-kinesin ATPase superfamily. Kinesin family. KIN-14 subfamily.</text>
</comment>
<evidence type="ECO:0000256" key="10">
    <source>
        <dbReference type="SAM" id="Coils"/>
    </source>
</evidence>
<evidence type="ECO:0000256" key="1">
    <source>
        <dbReference type="ARBA" id="ARBA00004245"/>
    </source>
</evidence>
<accession>A0ABP0GM43</accession>
<feature type="compositionally biased region" description="Polar residues" evidence="11">
    <location>
        <begin position="202"/>
        <end position="218"/>
    </location>
</feature>
<protein>
    <recommendedName>
        <fullName evidence="9">Kinesin-like protein</fullName>
    </recommendedName>
</protein>
<keyword evidence="6 8" id="KW-0505">Motor protein</keyword>
<dbReference type="PROSITE" id="PS50067">
    <property type="entry name" value="KINESIN_MOTOR_2"/>
    <property type="match status" value="1"/>
</dbReference>
<evidence type="ECO:0000313" key="13">
    <source>
        <dbReference type="EMBL" id="CAK8692103.1"/>
    </source>
</evidence>
<feature type="coiled-coil region" evidence="10">
    <location>
        <begin position="299"/>
        <end position="449"/>
    </location>
</feature>
<feature type="region of interest" description="Disordered" evidence="11">
    <location>
        <begin position="115"/>
        <end position="135"/>
    </location>
</feature>
<dbReference type="PANTHER" id="PTHR47972">
    <property type="entry name" value="KINESIN-LIKE PROTEIN KLP-3"/>
    <property type="match status" value="1"/>
</dbReference>
<feature type="region of interest" description="Disordered" evidence="11">
    <location>
        <begin position="168"/>
        <end position="268"/>
    </location>
</feature>
<feature type="compositionally biased region" description="Basic and acidic residues" evidence="11">
    <location>
        <begin position="259"/>
        <end position="268"/>
    </location>
</feature>
<keyword evidence="7" id="KW-0206">Cytoskeleton</keyword>
<keyword evidence="3 9" id="KW-0493">Microtubule</keyword>
<keyword evidence="10" id="KW-0175">Coiled coil</keyword>
<gene>
    <name evidence="13" type="ORF">CVLEPA_LOCUS24847</name>
</gene>
<dbReference type="SUPFAM" id="SSF52540">
    <property type="entry name" value="P-loop containing nucleoside triphosphate hydrolases"/>
    <property type="match status" value="1"/>
</dbReference>
<evidence type="ECO:0000256" key="6">
    <source>
        <dbReference type="ARBA" id="ARBA00023175"/>
    </source>
</evidence>
<dbReference type="Gene3D" id="3.40.850.10">
    <property type="entry name" value="Kinesin motor domain"/>
    <property type="match status" value="1"/>
</dbReference>
<dbReference type="InterPro" id="IPR019821">
    <property type="entry name" value="Kinesin_motor_CS"/>
</dbReference>
<dbReference type="EMBL" id="CAWYQH010000130">
    <property type="protein sequence ID" value="CAK8692103.1"/>
    <property type="molecule type" value="Genomic_DNA"/>
</dbReference>